<dbReference type="PANTHER" id="PTHR30460">
    <property type="entry name" value="MODERATE CONDUCTANCE MECHANOSENSITIVE CHANNEL YBIO"/>
    <property type="match status" value="1"/>
</dbReference>
<keyword evidence="3" id="KW-1003">Cell membrane</keyword>
<dbReference type="GO" id="GO:0005886">
    <property type="term" value="C:plasma membrane"/>
    <property type="evidence" value="ECO:0007669"/>
    <property type="project" value="UniProtKB-SubCell"/>
</dbReference>
<reference evidence="11 12" key="1">
    <citation type="submission" date="2019-02" db="EMBL/GenBank/DDBJ databases">
        <authorList>
            <person name="Sun L."/>
            <person name="Pan D."/>
            <person name="Wu X."/>
        </authorList>
    </citation>
    <scope>NUCLEOTIDE SEQUENCE [LARGE SCALE GENOMIC DNA]</scope>
    <source>
        <strain evidence="11 12">JW-1</strain>
    </source>
</reference>
<evidence type="ECO:0000256" key="7">
    <source>
        <dbReference type="SAM" id="Phobius"/>
    </source>
</evidence>
<evidence type="ECO:0000259" key="9">
    <source>
        <dbReference type="Pfam" id="PF21082"/>
    </source>
</evidence>
<dbReference type="Pfam" id="PF21088">
    <property type="entry name" value="MS_channel_1st"/>
    <property type="match status" value="1"/>
</dbReference>
<evidence type="ECO:0000313" key="11">
    <source>
        <dbReference type="EMBL" id="QBE50126.1"/>
    </source>
</evidence>
<evidence type="ECO:0000256" key="3">
    <source>
        <dbReference type="ARBA" id="ARBA00022475"/>
    </source>
</evidence>
<keyword evidence="4 7" id="KW-0812">Transmembrane</keyword>
<dbReference type="OrthoDB" id="4638917at2"/>
<dbReference type="SUPFAM" id="SSF50182">
    <property type="entry name" value="Sm-like ribonucleoproteins"/>
    <property type="match status" value="1"/>
</dbReference>
<feature type="transmembrane region" description="Helical" evidence="7">
    <location>
        <begin position="12"/>
        <end position="32"/>
    </location>
</feature>
<evidence type="ECO:0000256" key="4">
    <source>
        <dbReference type="ARBA" id="ARBA00022692"/>
    </source>
</evidence>
<dbReference type="GO" id="GO:0008381">
    <property type="term" value="F:mechanosensitive monoatomic ion channel activity"/>
    <property type="evidence" value="ECO:0007669"/>
    <property type="project" value="InterPro"/>
</dbReference>
<organism evidence="11 12">
    <name type="scientific">Leucobacter triazinivorans</name>
    <dbReference type="NCBI Taxonomy" id="1784719"/>
    <lineage>
        <taxon>Bacteria</taxon>
        <taxon>Bacillati</taxon>
        <taxon>Actinomycetota</taxon>
        <taxon>Actinomycetes</taxon>
        <taxon>Micrococcales</taxon>
        <taxon>Microbacteriaceae</taxon>
        <taxon>Leucobacter</taxon>
    </lineage>
</organism>
<dbReference type="Pfam" id="PF21082">
    <property type="entry name" value="MS_channel_3rd"/>
    <property type="match status" value="1"/>
</dbReference>
<keyword evidence="5 7" id="KW-1133">Transmembrane helix</keyword>
<dbReference type="SUPFAM" id="SSF82861">
    <property type="entry name" value="Mechanosensitive channel protein MscS (YggB), transmembrane region"/>
    <property type="match status" value="1"/>
</dbReference>
<dbReference type="Gene3D" id="2.30.30.60">
    <property type="match status" value="1"/>
</dbReference>
<keyword evidence="12" id="KW-1185">Reference proteome</keyword>
<evidence type="ECO:0000256" key="6">
    <source>
        <dbReference type="ARBA" id="ARBA00023136"/>
    </source>
</evidence>
<dbReference type="InterPro" id="IPR006685">
    <property type="entry name" value="MscS_channel_2nd"/>
</dbReference>
<dbReference type="Gene3D" id="3.30.70.100">
    <property type="match status" value="1"/>
</dbReference>
<feature type="domain" description="Mechanosensitive ion channel MscS" evidence="8">
    <location>
        <begin position="124"/>
        <end position="183"/>
    </location>
</feature>
<evidence type="ECO:0000256" key="5">
    <source>
        <dbReference type="ARBA" id="ARBA00022989"/>
    </source>
</evidence>
<evidence type="ECO:0000256" key="1">
    <source>
        <dbReference type="ARBA" id="ARBA00004651"/>
    </source>
</evidence>
<feature type="domain" description="Mechanosensitive ion channel transmembrane helices 2/3" evidence="10">
    <location>
        <begin position="87"/>
        <end position="123"/>
    </location>
</feature>
<dbReference type="InterPro" id="IPR010920">
    <property type="entry name" value="LSM_dom_sf"/>
</dbReference>
<proteinExistence type="inferred from homology"/>
<evidence type="ECO:0000313" key="12">
    <source>
        <dbReference type="Proteomes" id="UP000289260"/>
    </source>
</evidence>
<dbReference type="InterPro" id="IPR011014">
    <property type="entry name" value="MscS_channel_TM-2"/>
</dbReference>
<dbReference type="KEGG" id="ltr:EVS81_01265"/>
<name>A0A4P6KI04_9MICO</name>
<evidence type="ECO:0000256" key="2">
    <source>
        <dbReference type="ARBA" id="ARBA00008017"/>
    </source>
</evidence>
<comment type="subcellular location">
    <subcellularLocation>
        <location evidence="1">Cell membrane</location>
        <topology evidence="1">Multi-pass membrane protein</topology>
    </subcellularLocation>
</comment>
<dbReference type="PANTHER" id="PTHR30460:SF0">
    <property type="entry name" value="MODERATE CONDUCTANCE MECHANOSENSITIVE CHANNEL YBIO"/>
    <property type="match status" value="1"/>
</dbReference>
<feature type="transmembrane region" description="Helical" evidence="7">
    <location>
        <begin position="78"/>
        <end position="98"/>
    </location>
</feature>
<dbReference type="InterPro" id="IPR049142">
    <property type="entry name" value="MS_channel_1st"/>
</dbReference>
<dbReference type="InterPro" id="IPR045276">
    <property type="entry name" value="YbiO_bact"/>
</dbReference>
<keyword evidence="6 7" id="KW-0472">Membrane</keyword>
<dbReference type="InterPro" id="IPR023408">
    <property type="entry name" value="MscS_beta-dom_sf"/>
</dbReference>
<dbReference type="Pfam" id="PF00924">
    <property type="entry name" value="MS_channel_2nd"/>
    <property type="match status" value="1"/>
</dbReference>
<dbReference type="EMBL" id="CP035806">
    <property type="protein sequence ID" value="QBE50126.1"/>
    <property type="molecule type" value="Genomic_DNA"/>
</dbReference>
<dbReference type="Proteomes" id="UP000289260">
    <property type="component" value="Chromosome"/>
</dbReference>
<feature type="transmembrane region" description="Helical" evidence="7">
    <location>
        <begin position="104"/>
        <end position="126"/>
    </location>
</feature>
<dbReference type="Gene3D" id="1.10.287.1260">
    <property type="match status" value="1"/>
</dbReference>
<dbReference type="FunFam" id="2.30.30.60:FF:000001">
    <property type="entry name" value="MscS Mechanosensitive ion channel"/>
    <property type="match status" value="1"/>
</dbReference>
<feature type="domain" description="Mechanosensitive ion channel MscS C-terminal" evidence="9">
    <location>
        <begin position="196"/>
        <end position="281"/>
    </location>
</feature>
<dbReference type="InterPro" id="IPR011066">
    <property type="entry name" value="MscS_channel_C_sf"/>
</dbReference>
<gene>
    <name evidence="11" type="ORF">EVS81_01265</name>
</gene>
<evidence type="ECO:0000259" key="10">
    <source>
        <dbReference type="Pfam" id="PF21088"/>
    </source>
</evidence>
<dbReference type="InterPro" id="IPR049278">
    <property type="entry name" value="MS_channel_C"/>
</dbReference>
<evidence type="ECO:0000259" key="8">
    <source>
        <dbReference type="Pfam" id="PF00924"/>
    </source>
</evidence>
<comment type="similarity">
    <text evidence="2">Belongs to the MscS (TC 1.A.23) family.</text>
</comment>
<dbReference type="SUPFAM" id="SSF82689">
    <property type="entry name" value="Mechanosensitive channel protein MscS (YggB), C-terminal domain"/>
    <property type="match status" value="1"/>
</dbReference>
<sequence>MWQAFGDFLVTYQVPLRILLIVTLAVLLNWMLRRVLMRTVTRIVTGVKRAQNVDTTSEMQAAPYVNARAVQRTRTLGTVGRAAITWLVVVVALILVLAELDVNVGALVASAGIVGAGLAFGAQNIVKDILNGIFMVFEDQLGVGDWITVGEISGTVEDVGIRVTQVRGIDGTLWFVRNGEVLTLGNASQGWGRALIDITVEADADLDEVERVTLDSAKELLQTPETARKITGAPEVWGVESAFGDRATLRLAIRTRPEAQWAVQRAMRPVLVRRFAEAGIQLATELPQFPGGKK</sequence>
<protein>
    <submittedName>
        <fullName evidence="11">Mechanosensitive ion channel family protein</fullName>
    </submittedName>
</protein>
<dbReference type="AlphaFoldDB" id="A0A4P6KI04"/>
<accession>A0A4P6KI04</accession>